<keyword evidence="1" id="KW-0560">Oxidoreductase</keyword>
<evidence type="ECO:0000313" key="2">
    <source>
        <dbReference type="EMBL" id="TCZ63665.1"/>
    </source>
</evidence>
<dbReference type="InterPro" id="IPR032710">
    <property type="entry name" value="NTF2-like_dom_sf"/>
</dbReference>
<proteinExistence type="predicted"/>
<dbReference type="SUPFAM" id="SSF51905">
    <property type="entry name" value="FAD/NAD(P)-binding domain"/>
    <property type="match status" value="2"/>
</dbReference>
<dbReference type="RefSeq" id="WP_132287737.1">
    <property type="nucleotide sequence ID" value="NZ_SKBM01000007.1"/>
</dbReference>
<dbReference type="InterPro" id="IPR050982">
    <property type="entry name" value="Auxin_biosynth/cation_transpt"/>
</dbReference>
<dbReference type="PANTHER" id="PTHR43539">
    <property type="entry name" value="FLAVIN-BINDING MONOOXYGENASE-LIKE PROTEIN (AFU_ORTHOLOGUE AFUA_4G09220)"/>
    <property type="match status" value="1"/>
</dbReference>
<dbReference type="Gene3D" id="3.10.450.50">
    <property type="match status" value="1"/>
</dbReference>
<reference evidence="2 3" key="1">
    <citation type="submission" date="2019-03" db="EMBL/GenBank/DDBJ databases">
        <title>Paracraurococcus aquatilis NE82 genome sequence.</title>
        <authorList>
            <person name="Zhao Y."/>
            <person name="Du Z."/>
        </authorList>
    </citation>
    <scope>NUCLEOTIDE SEQUENCE [LARGE SCALE GENOMIC DNA]</scope>
    <source>
        <strain evidence="2 3">NE82</strain>
    </source>
</reference>
<dbReference type="EMBL" id="SKBM01000007">
    <property type="protein sequence ID" value="TCZ63665.1"/>
    <property type="molecule type" value="Genomic_DNA"/>
</dbReference>
<dbReference type="SUPFAM" id="SSF54427">
    <property type="entry name" value="NTF2-like"/>
    <property type="match status" value="1"/>
</dbReference>
<evidence type="ECO:0000256" key="1">
    <source>
        <dbReference type="ARBA" id="ARBA00023002"/>
    </source>
</evidence>
<accession>A0A4R4DRJ2</accession>
<protein>
    <submittedName>
        <fullName evidence="2">NAD(P)/FAD-dependent oxidoreductase</fullName>
    </submittedName>
</protein>
<dbReference type="PANTHER" id="PTHR43539:SF68">
    <property type="entry name" value="FLAVIN-BINDING MONOOXYGENASE-LIKE PROTEIN (AFU_ORTHOLOGUE AFUA_4G09220)"/>
    <property type="match status" value="1"/>
</dbReference>
<name>A0A4R4DRJ2_9PROT</name>
<dbReference type="Proteomes" id="UP000295023">
    <property type="component" value="Unassembled WGS sequence"/>
</dbReference>
<dbReference type="AlphaFoldDB" id="A0A4R4DRJ2"/>
<dbReference type="OrthoDB" id="9808049at2"/>
<dbReference type="InterPro" id="IPR036188">
    <property type="entry name" value="FAD/NAD-bd_sf"/>
</dbReference>
<dbReference type="Gene3D" id="3.50.50.60">
    <property type="entry name" value="FAD/NAD(P)-binding domain"/>
    <property type="match status" value="1"/>
</dbReference>
<dbReference type="Pfam" id="PF13738">
    <property type="entry name" value="Pyr_redox_3"/>
    <property type="match status" value="1"/>
</dbReference>
<comment type="caution">
    <text evidence="2">The sequence shown here is derived from an EMBL/GenBank/DDBJ whole genome shotgun (WGS) entry which is preliminary data.</text>
</comment>
<keyword evidence="3" id="KW-1185">Reference proteome</keyword>
<organism evidence="2 3">
    <name type="scientific">Roseicella aquatilis</name>
    <dbReference type="NCBI Taxonomy" id="2527868"/>
    <lineage>
        <taxon>Bacteria</taxon>
        <taxon>Pseudomonadati</taxon>
        <taxon>Pseudomonadota</taxon>
        <taxon>Alphaproteobacteria</taxon>
        <taxon>Acetobacterales</taxon>
        <taxon>Roseomonadaceae</taxon>
        <taxon>Roseicella</taxon>
    </lineage>
</organism>
<dbReference type="PRINTS" id="PR00411">
    <property type="entry name" value="PNDRDTASEI"/>
</dbReference>
<dbReference type="GO" id="GO:0050660">
    <property type="term" value="F:flavin adenine dinucleotide binding"/>
    <property type="evidence" value="ECO:0007669"/>
    <property type="project" value="TreeGrafter"/>
</dbReference>
<gene>
    <name evidence="2" type="ORF">EXY23_09785</name>
</gene>
<dbReference type="GO" id="GO:0004497">
    <property type="term" value="F:monooxygenase activity"/>
    <property type="evidence" value="ECO:0007669"/>
    <property type="project" value="TreeGrafter"/>
</dbReference>
<sequence>MNVIAPKSPSPEAAATAWLSAFGAALERQDAGAIAALFLPDGHWRDLLAFGWDIETTSGAPAIAARLGRALPAIRPHSLRLAPGRTPPHPATRVGRQVVEVFLAFETALGRAEGVARLVPEEGGPGGLRCWILLTALQELRGHADITHRQRASEKDYSRDFGGPNWADKRAAARAYADHDPAVIVVGCGQAGLGIAARLGALGVDTLVIDREERIGDNWRRRYHSLTLHNEVHVNHMPFMPFPPTWPVFIPKDMLANWFEAYAEALELNVWTGTELSAGRWDEAAGCWEVTLRRADGGTRVMRPRHLVFATGVSGIPIMPRLPGLEDFKGTVLHSGAYTDGTAWKGKAAIVLGTGNSGHDVAQDLHASGARVTMIQRSPTHIVSVQEAQRVYATYAEGMPTADCDLLATAMPYPELKRAYRMMTATSKEIDRPLLERLAARGFRLSDGIEGCGFQMLYLERGGGYYFNVGCSDLVASGEIGLVQVDEVDRFVAEGLRLRDGRVVPAELLVMATGYKNQQEVVRAVLGDGIADRIGPVWGFDAGGELRNMWRPTPQPGLWFTAGSLAQCRIYSHYLALQIKAREVGLVG</sequence>
<evidence type="ECO:0000313" key="3">
    <source>
        <dbReference type="Proteomes" id="UP000295023"/>
    </source>
</evidence>